<keyword evidence="1" id="KW-1133">Transmembrane helix</keyword>
<dbReference type="InParanoid" id="T0R6W9"/>
<dbReference type="AlphaFoldDB" id="T0R6W9"/>
<sequence>MPVSRVHVVPGPSNAAPPLFAVGRNYFAFGVSIIMLLNIASMPMKAYLSEHPPWAAQPPPPTYANDSDFNIKTLAHMQAAYNASTLPATAHFFDDSAHNTQVMRYVLILLHSPILVNDCRDRFLVGLPSVLFYGAGIRSVLCAFAAANHSSPSDGTWDRRGACMYITYFSMAIGHQCVWLRAGNELDGSSTSSHDTYTLVAAHTVYTYYAFHSLKFVYRIGISLLTLHLMWTNFYVHCRQVETLLRRRGHRANLCAQSHWRYEVLYGDPTAIILMHPGVATAFFVDCWLSAEVISLVIPRASQSADVDVMLLAFMYLSRTVWFAYATVCLTASYLKRHHKEHLFYEVDPTIIAVATTFYGPAVTWAMGHMGPLLAAYHYLFEFTLSASRREYVVEGSVPSMLYSISIGFIPLVYGFVGALCRRHRSRRVLSSVASLYGSFRYNGIKTQAMFTVLQWMHPDKKMTVPETGGTVYGLFRRNARYKRSPTISFRSADCFVYCYKDNVLVERIRLTLLESLDCNESTPTLAIRNTKTAPQYSFNQLVDVAPPAIVRAPKPSEWCL</sequence>
<dbReference type="Proteomes" id="UP000030762">
    <property type="component" value="Unassembled WGS sequence"/>
</dbReference>
<accession>T0R6W9</accession>
<dbReference type="OMA" id="AQSHWRY"/>
<proteinExistence type="predicted"/>
<dbReference type="OrthoDB" id="71125at2759"/>
<keyword evidence="1" id="KW-0812">Transmembrane</keyword>
<dbReference type="RefSeq" id="XP_008621326.1">
    <property type="nucleotide sequence ID" value="XM_008623104.1"/>
</dbReference>
<feature type="transmembrane region" description="Helical" evidence="1">
    <location>
        <begin position="271"/>
        <end position="291"/>
    </location>
</feature>
<feature type="transmembrane region" description="Helical" evidence="1">
    <location>
        <begin position="216"/>
        <end position="238"/>
    </location>
</feature>
<feature type="transmembrane region" description="Helical" evidence="1">
    <location>
        <begin position="20"/>
        <end position="40"/>
    </location>
</feature>
<evidence type="ECO:0000313" key="2">
    <source>
        <dbReference type="EMBL" id="EQC25242.1"/>
    </source>
</evidence>
<evidence type="ECO:0000256" key="1">
    <source>
        <dbReference type="SAM" id="Phobius"/>
    </source>
</evidence>
<protein>
    <submittedName>
        <fullName evidence="2">Uncharacterized protein</fullName>
    </submittedName>
</protein>
<keyword evidence="3" id="KW-1185">Reference proteome</keyword>
<reference evidence="2 3" key="1">
    <citation type="submission" date="2012-04" db="EMBL/GenBank/DDBJ databases">
        <title>The Genome Sequence of Saprolegnia declina VS20.</title>
        <authorList>
            <consortium name="The Broad Institute Genome Sequencing Platform"/>
            <person name="Russ C."/>
            <person name="Nusbaum C."/>
            <person name="Tyler B."/>
            <person name="van West P."/>
            <person name="Dieguez-Uribeondo J."/>
            <person name="de Bruijn I."/>
            <person name="Tripathy S."/>
            <person name="Jiang R."/>
            <person name="Young S.K."/>
            <person name="Zeng Q."/>
            <person name="Gargeya S."/>
            <person name="Fitzgerald M."/>
            <person name="Haas B."/>
            <person name="Abouelleil A."/>
            <person name="Alvarado L."/>
            <person name="Arachchi H.M."/>
            <person name="Berlin A."/>
            <person name="Chapman S.B."/>
            <person name="Goldberg J."/>
            <person name="Griggs A."/>
            <person name="Gujja S."/>
            <person name="Hansen M."/>
            <person name="Howarth C."/>
            <person name="Imamovic A."/>
            <person name="Larimer J."/>
            <person name="McCowen C."/>
            <person name="Montmayeur A."/>
            <person name="Murphy C."/>
            <person name="Neiman D."/>
            <person name="Pearson M."/>
            <person name="Priest M."/>
            <person name="Roberts A."/>
            <person name="Saif S."/>
            <person name="Shea T."/>
            <person name="Sisk P."/>
            <person name="Sykes S."/>
            <person name="Wortman J."/>
            <person name="Nusbaum C."/>
            <person name="Birren B."/>
        </authorList>
    </citation>
    <scope>NUCLEOTIDE SEQUENCE [LARGE SCALE GENOMIC DNA]</scope>
    <source>
        <strain evidence="2 3">VS20</strain>
    </source>
</reference>
<evidence type="ECO:0000313" key="3">
    <source>
        <dbReference type="Proteomes" id="UP000030762"/>
    </source>
</evidence>
<keyword evidence="1" id="KW-0472">Membrane</keyword>
<dbReference type="EMBL" id="JH767290">
    <property type="protein sequence ID" value="EQC25242.1"/>
    <property type="molecule type" value="Genomic_DNA"/>
</dbReference>
<dbReference type="GeneID" id="19957607"/>
<feature type="transmembrane region" description="Helical" evidence="1">
    <location>
        <begin position="400"/>
        <end position="421"/>
    </location>
</feature>
<dbReference type="VEuPathDB" id="FungiDB:SDRG_16880"/>
<name>T0R6W9_SAPDV</name>
<organism evidence="2 3">
    <name type="scientific">Saprolegnia diclina (strain VS20)</name>
    <dbReference type="NCBI Taxonomy" id="1156394"/>
    <lineage>
        <taxon>Eukaryota</taxon>
        <taxon>Sar</taxon>
        <taxon>Stramenopiles</taxon>
        <taxon>Oomycota</taxon>
        <taxon>Saprolegniomycetes</taxon>
        <taxon>Saprolegniales</taxon>
        <taxon>Saprolegniaceae</taxon>
        <taxon>Saprolegnia</taxon>
    </lineage>
</organism>
<gene>
    <name evidence="2" type="ORF">SDRG_16880</name>
</gene>
<feature type="transmembrane region" description="Helical" evidence="1">
    <location>
        <begin position="311"/>
        <end position="335"/>
    </location>
</feature>
<feature type="transmembrane region" description="Helical" evidence="1">
    <location>
        <begin position="356"/>
        <end position="380"/>
    </location>
</feature>
<feature type="transmembrane region" description="Helical" evidence="1">
    <location>
        <begin position="130"/>
        <end position="147"/>
    </location>
</feature>